<feature type="compositionally biased region" description="Low complexity" evidence="1">
    <location>
        <begin position="458"/>
        <end position="469"/>
    </location>
</feature>
<evidence type="ECO:0000256" key="1">
    <source>
        <dbReference type="SAM" id="MobiDB-lite"/>
    </source>
</evidence>
<evidence type="ECO:0000313" key="2">
    <source>
        <dbReference type="EMBL" id="KIP07191.1"/>
    </source>
</evidence>
<dbReference type="HOGENOM" id="CLU_442816_0_0_1"/>
<feature type="region of interest" description="Disordered" evidence="1">
    <location>
        <begin position="349"/>
        <end position="369"/>
    </location>
</feature>
<sequence>MSSSEARQRPPQDIVAIFHASFHPTQGNVLDWSLKASEDFDLSHVEFSCLPSGLHLVDQDVVYFSKDSHQGVCIFRRRPTTEHGHRGFRLSSLGILLAKSVRARPWRHVHELKQVLATICQRLDDRYAGDLADSGQTMEPAESDWEPARVFFEERQVRRADLGGAGDWRGWNAEMSGHDCESSKLDSSPPTPLDSTPLLERSQDRDPMSSPTLHLPHLLRALGPSSLTLYKHILGRRRVLIYTAPPVEPACVLCQVAADMCFEAQTSPSSLNRPSSFSSSSSSSKGKFNAESKPSVKVLGVVTLHDLDRLTEENSDGQGWIACTTDAIFLEKPQYYDLLVDLTATPNRGARPTMASSKSAPSPSSMHKGRSFKLSTIRFTWSDIKLWTELDRLMQEGGDDLDNKQQSNCCTPSQSSFYPTSKSQTRLNSITAGFTDIWRVYEDVCVICAGLWLGAWRSPSPSREPPGSRAENWGSVRLTGDDPLYTDPERDELDAKSTKSRVYVRNVGMGIEGRPGGSSPASPVVQEDGILLHRTPKAARRASGSSVWTWTSGRGVLSAPSTTKPSKTGPDADTEEPGRAARRARQVATTLALLRAFQANTDALLARLAEILPERTAHSHNAASIAGTRSAVVLTPKDLVSFDLGPLSGLDGRFVEWLVEVYGNGARVVVRRSWRDVMALIFGLN</sequence>
<dbReference type="STRING" id="745531.A0A0C3RYH9"/>
<evidence type="ECO:0000313" key="3">
    <source>
        <dbReference type="Proteomes" id="UP000053257"/>
    </source>
</evidence>
<feature type="region of interest" description="Disordered" evidence="1">
    <location>
        <begin position="179"/>
        <end position="212"/>
    </location>
</feature>
<proteinExistence type="predicted"/>
<evidence type="ECO:0008006" key="4">
    <source>
        <dbReference type="Google" id="ProtNLM"/>
    </source>
</evidence>
<gene>
    <name evidence="2" type="ORF">PHLGIDRAFT_30136</name>
</gene>
<dbReference type="Pfam" id="PF09804">
    <property type="entry name" value="DENND11"/>
    <property type="match status" value="1"/>
</dbReference>
<feature type="compositionally biased region" description="Low complexity" evidence="1">
    <location>
        <begin position="185"/>
        <end position="199"/>
    </location>
</feature>
<dbReference type="OrthoDB" id="2152680at2759"/>
<dbReference type="Proteomes" id="UP000053257">
    <property type="component" value="Unassembled WGS sequence"/>
</dbReference>
<reference evidence="2 3" key="1">
    <citation type="journal article" date="2014" name="PLoS Genet.">
        <title>Analysis of the Phlebiopsis gigantea genome, transcriptome and secretome provides insight into its pioneer colonization strategies of wood.</title>
        <authorList>
            <person name="Hori C."/>
            <person name="Ishida T."/>
            <person name="Igarashi K."/>
            <person name="Samejima M."/>
            <person name="Suzuki H."/>
            <person name="Master E."/>
            <person name="Ferreira P."/>
            <person name="Ruiz-Duenas F.J."/>
            <person name="Held B."/>
            <person name="Canessa P."/>
            <person name="Larrondo L.F."/>
            <person name="Schmoll M."/>
            <person name="Druzhinina I.S."/>
            <person name="Kubicek C.P."/>
            <person name="Gaskell J.A."/>
            <person name="Kersten P."/>
            <person name="St John F."/>
            <person name="Glasner J."/>
            <person name="Sabat G."/>
            <person name="Splinter BonDurant S."/>
            <person name="Syed K."/>
            <person name="Yadav J."/>
            <person name="Mgbeahuruike A.C."/>
            <person name="Kovalchuk A."/>
            <person name="Asiegbu F.O."/>
            <person name="Lackner G."/>
            <person name="Hoffmeister D."/>
            <person name="Rencoret J."/>
            <person name="Gutierrez A."/>
            <person name="Sun H."/>
            <person name="Lindquist E."/>
            <person name="Barry K."/>
            <person name="Riley R."/>
            <person name="Grigoriev I.V."/>
            <person name="Henrissat B."/>
            <person name="Kues U."/>
            <person name="Berka R.M."/>
            <person name="Martinez A.T."/>
            <person name="Covert S.F."/>
            <person name="Blanchette R.A."/>
            <person name="Cullen D."/>
        </authorList>
    </citation>
    <scope>NUCLEOTIDE SEQUENCE [LARGE SCALE GENOMIC DNA]</scope>
    <source>
        <strain evidence="2 3">11061_1 CR5-6</strain>
    </source>
</reference>
<dbReference type="GO" id="GO:0005811">
    <property type="term" value="C:lipid droplet"/>
    <property type="evidence" value="ECO:0007669"/>
    <property type="project" value="TreeGrafter"/>
</dbReference>
<accession>A0A0C3RYH9</accession>
<name>A0A0C3RYH9_PHLG1</name>
<dbReference type="PANTHER" id="PTHR28153:SF1">
    <property type="entry name" value="DUF4484 DOMAIN-CONTAINING PROTEIN"/>
    <property type="match status" value="1"/>
</dbReference>
<dbReference type="EMBL" id="KN840502">
    <property type="protein sequence ID" value="KIP07191.1"/>
    <property type="molecule type" value="Genomic_DNA"/>
</dbReference>
<protein>
    <recommendedName>
        <fullName evidence="4">Protein LCHN</fullName>
    </recommendedName>
</protein>
<feature type="region of interest" description="Disordered" evidence="1">
    <location>
        <begin position="553"/>
        <end position="583"/>
    </location>
</feature>
<feature type="region of interest" description="Disordered" evidence="1">
    <location>
        <begin position="267"/>
        <end position="290"/>
    </location>
</feature>
<feature type="region of interest" description="Disordered" evidence="1">
    <location>
        <begin position="458"/>
        <end position="496"/>
    </location>
</feature>
<feature type="compositionally biased region" description="Low complexity" evidence="1">
    <location>
        <begin position="267"/>
        <end position="284"/>
    </location>
</feature>
<organism evidence="2 3">
    <name type="scientific">Phlebiopsis gigantea (strain 11061_1 CR5-6)</name>
    <name type="common">White-rot fungus</name>
    <name type="synonym">Peniophora gigantea</name>
    <dbReference type="NCBI Taxonomy" id="745531"/>
    <lineage>
        <taxon>Eukaryota</taxon>
        <taxon>Fungi</taxon>
        <taxon>Dikarya</taxon>
        <taxon>Basidiomycota</taxon>
        <taxon>Agaricomycotina</taxon>
        <taxon>Agaricomycetes</taxon>
        <taxon>Polyporales</taxon>
        <taxon>Phanerochaetaceae</taxon>
        <taxon>Phlebiopsis</taxon>
    </lineage>
</organism>
<dbReference type="AlphaFoldDB" id="A0A0C3RYH9"/>
<keyword evidence="3" id="KW-1185">Reference proteome</keyword>
<dbReference type="InterPro" id="IPR018626">
    <property type="entry name" value="LCHN/Anr2"/>
</dbReference>
<dbReference type="InterPro" id="IPR053056">
    <property type="entry name" value="Lipid_Metab_Assoc_Protein"/>
</dbReference>
<feature type="compositionally biased region" description="Low complexity" evidence="1">
    <location>
        <begin position="355"/>
        <end position="365"/>
    </location>
</feature>
<dbReference type="PANTHER" id="PTHR28153">
    <property type="entry name" value="PROTEIN, PUTATIVE-RELATED"/>
    <property type="match status" value="1"/>
</dbReference>